<accession>A0A9P5P2V9</accession>
<feature type="chain" id="PRO_5040380962" evidence="1">
    <location>
        <begin position="23"/>
        <end position="187"/>
    </location>
</feature>
<organism evidence="2 3">
    <name type="scientific">Rhodocollybia butyracea</name>
    <dbReference type="NCBI Taxonomy" id="206335"/>
    <lineage>
        <taxon>Eukaryota</taxon>
        <taxon>Fungi</taxon>
        <taxon>Dikarya</taxon>
        <taxon>Basidiomycota</taxon>
        <taxon>Agaricomycotina</taxon>
        <taxon>Agaricomycetes</taxon>
        <taxon>Agaricomycetidae</taxon>
        <taxon>Agaricales</taxon>
        <taxon>Marasmiineae</taxon>
        <taxon>Omphalotaceae</taxon>
        <taxon>Rhodocollybia</taxon>
    </lineage>
</organism>
<dbReference type="OrthoDB" id="3271097at2759"/>
<feature type="signal peptide" evidence="1">
    <location>
        <begin position="1"/>
        <end position="22"/>
    </location>
</feature>
<dbReference type="Proteomes" id="UP000772434">
    <property type="component" value="Unassembled WGS sequence"/>
</dbReference>
<reference evidence="2" key="1">
    <citation type="submission" date="2020-11" db="EMBL/GenBank/DDBJ databases">
        <authorList>
            <consortium name="DOE Joint Genome Institute"/>
            <person name="Ahrendt S."/>
            <person name="Riley R."/>
            <person name="Andreopoulos W."/>
            <person name="Labutti K."/>
            <person name="Pangilinan J."/>
            <person name="Ruiz-Duenas F.J."/>
            <person name="Barrasa J.M."/>
            <person name="Sanchez-Garcia M."/>
            <person name="Camarero S."/>
            <person name="Miyauchi S."/>
            <person name="Serrano A."/>
            <person name="Linde D."/>
            <person name="Babiker R."/>
            <person name="Drula E."/>
            <person name="Ayuso-Fernandez I."/>
            <person name="Pacheco R."/>
            <person name="Padilla G."/>
            <person name="Ferreira P."/>
            <person name="Barriuso J."/>
            <person name="Kellner H."/>
            <person name="Castanera R."/>
            <person name="Alfaro M."/>
            <person name="Ramirez L."/>
            <person name="Pisabarro A.G."/>
            <person name="Kuo A."/>
            <person name="Tritt A."/>
            <person name="Lipzen A."/>
            <person name="He G."/>
            <person name="Yan M."/>
            <person name="Ng V."/>
            <person name="Cullen D."/>
            <person name="Martin F."/>
            <person name="Rosso M.-N."/>
            <person name="Henrissat B."/>
            <person name="Hibbett D."/>
            <person name="Martinez A.T."/>
            <person name="Grigoriev I.V."/>
        </authorList>
    </citation>
    <scope>NUCLEOTIDE SEQUENCE</scope>
    <source>
        <strain evidence="2">AH 40177</strain>
    </source>
</reference>
<protein>
    <submittedName>
        <fullName evidence="2">Uncharacterized protein</fullName>
    </submittedName>
</protein>
<dbReference type="EMBL" id="JADNRY010000477">
    <property type="protein sequence ID" value="KAF9049419.1"/>
    <property type="molecule type" value="Genomic_DNA"/>
</dbReference>
<evidence type="ECO:0000313" key="3">
    <source>
        <dbReference type="Proteomes" id="UP000772434"/>
    </source>
</evidence>
<comment type="caution">
    <text evidence="2">The sequence shown here is derived from an EMBL/GenBank/DDBJ whole genome shotgun (WGS) entry which is preliminary data.</text>
</comment>
<dbReference type="AlphaFoldDB" id="A0A9P5P2V9"/>
<proteinExistence type="predicted"/>
<evidence type="ECO:0000256" key="1">
    <source>
        <dbReference type="SAM" id="SignalP"/>
    </source>
</evidence>
<name>A0A9P5P2V9_9AGAR</name>
<keyword evidence="3" id="KW-1185">Reference proteome</keyword>
<evidence type="ECO:0000313" key="2">
    <source>
        <dbReference type="EMBL" id="KAF9049419.1"/>
    </source>
</evidence>
<keyword evidence="1" id="KW-0732">Signal</keyword>
<gene>
    <name evidence="2" type="ORF">BDP27DRAFT_1373698</name>
</gene>
<sequence>MQPKVVCLYLLAILTLSSTGYALPRNLPRSPPGFAVLQSASNPPLDANLQLSPEALTNPVKLIMRPKNKFLSSKALQTALGLDMPTWTKFIFLVEKSADAVFEKYEKTYMEVKDKVNALCFQIGKNMPAFDDTHYQDFWPTQEALKLHIWKRRNTAVSKAIRHAKAVQVGRTPGDNRRTQLGLLNPA</sequence>